<dbReference type="Pfam" id="PF00071">
    <property type="entry name" value="Ras"/>
    <property type="match status" value="1"/>
</dbReference>
<accession>A0A0L0D2G5</accession>
<keyword evidence="6" id="KW-0449">Lipoprotein</keyword>
<dbReference type="SMART" id="SM00175">
    <property type="entry name" value="RAB"/>
    <property type="match status" value="1"/>
</dbReference>
<dbReference type="PRINTS" id="PR00449">
    <property type="entry name" value="RASTRNSFRMNG"/>
</dbReference>
<dbReference type="OrthoDB" id="1436450at2759"/>
<evidence type="ECO:0000256" key="7">
    <source>
        <dbReference type="ARBA" id="ARBA00023289"/>
    </source>
</evidence>
<evidence type="ECO:0000313" key="9">
    <source>
        <dbReference type="EMBL" id="KNC46345.1"/>
    </source>
</evidence>
<evidence type="ECO:0000256" key="6">
    <source>
        <dbReference type="ARBA" id="ARBA00023288"/>
    </source>
</evidence>
<keyword evidence="2" id="KW-0813">Transport</keyword>
<dbReference type="InterPro" id="IPR001806">
    <property type="entry name" value="Small_GTPase"/>
</dbReference>
<evidence type="ECO:0000256" key="2">
    <source>
        <dbReference type="ARBA" id="ARBA00022448"/>
    </source>
</evidence>
<keyword evidence="7" id="KW-0636">Prenylation</keyword>
<evidence type="ECO:0000256" key="5">
    <source>
        <dbReference type="ARBA" id="ARBA00023134"/>
    </source>
</evidence>
<keyword evidence="5" id="KW-0342">GTP-binding</keyword>
<dbReference type="SMART" id="SM00176">
    <property type="entry name" value="RAN"/>
    <property type="match status" value="1"/>
</dbReference>
<dbReference type="InterPro" id="IPR027417">
    <property type="entry name" value="P-loop_NTPase"/>
</dbReference>
<reference evidence="9 10" key="1">
    <citation type="submission" date="2010-05" db="EMBL/GenBank/DDBJ databases">
        <title>The Genome Sequence of Thecamonas trahens ATCC 50062.</title>
        <authorList>
            <consortium name="The Broad Institute Genome Sequencing Platform"/>
            <person name="Russ C."/>
            <person name="Cuomo C."/>
            <person name="Shea T."/>
            <person name="Young S.K."/>
            <person name="Zeng Q."/>
            <person name="Koehrsen M."/>
            <person name="Haas B."/>
            <person name="Borodovsky M."/>
            <person name="Guigo R."/>
            <person name="Alvarado L."/>
            <person name="Berlin A."/>
            <person name="Bochicchio J."/>
            <person name="Borenstein D."/>
            <person name="Chapman S."/>
            <person name="Chen Z."/>
            <person name="Freedman E."/>
            <person name="Gellesch M."/>
            <person name="Goldberg J."/>
            <person name="Griggs A."/>
            <person name="Gujja S."/>
            <person name="Heilman E."/>
            <person name="Heiman D."/>
            <person name="Hepburn T."/>
            <person name="Howarth C."/>
            <person name="Jen D."/>
            <person name="Larson L."/>
            <person name="Mehta T."/>
            <person name="Park D."/>
            <person name="Pearson M."/>
            <person name="Roberts A."/>
            <person name="Saif S."/>
            <person name="Shenoy N."/>
            <person name="Sisk P."/>
            <person name="Stolte C."/>
            <person name="Sykes S."/>
            <person name="Thomson T."/>
            <person name="Walk T."/>
            <person name="White J."/>
            <person name="Yandava C."/>
            <person name="Burger G."/>
            <person name="Gray M.W."/>
            <person name="Holland P.W.H."/>
            <person name="King N."/>
            <person name="Lang F.B.F."/>
            <person name="Roger A.J."/>
            <person name="Ruiz-Trillo I."/>
            <person name="Lander E."/>
            <person name="Nusbaum C."/>
        </authorList>
    </citation>
    <scope>NUCLEOTIDE SEQUENCE [LARGE SCALE GENOMIC DNA]</scope>
    <source>
        <strain evidence="9 10">ATCC 50062</strain>
    </source>
</reference>
<dbReference type="SUPFAM" id="SSF52540">
    <property type="entry name" value="P-loop containing nucleoside triphosphate hydrolases"/>
    <property type="match status" value="1"/>
</dbReference>
<dbReference type="FunFam" id="3.40.50.300:FF:000751">
    <property type="entry name" value="Rab family GTPase, putative"/>
    <property type="match status" value="1"/>
</dbReference>
<sequence>MAALTSTLLKCVVIGESGVGKTSLLGRYIEGEYQAYRSTIGCDLRNKNIEVDGSEVTLQIWDTAGQEKFQSLARPFYRGSDACVLVFDVTSAASLTGLDYWRNEFLQGAFVADPASFPMIVFGNKVDEEQEAWAVTKAEAEAWCAKHGIPLFMTSAKNDIGVSEGFEAVARACMLSDQADEVDTTVVQIQRLQPQAKSGGCSC</sequence>
<keyword evidence="3" id="KW-0547">Nucleotide-binding</keyword>
<dbReference type="GO" id="GO:0003924">
    <property type="term" value="F:GTPase activity"/>
    <property type="evidence" value="ECO:0007669"/>
    <property type="project" value="InterPro"/>
</dbReference>
<dbReference type="GO" id="GO:0005525">
    <property type="term" value="F:GTP binding"/>
    <property type="evidence" value="ECO:0007669"/>
    <property type="project" value="UniProtKB-KW"/>
</dbReference>
<gene>
    <name evidence="9" type="ORF">AMSG_02797</name>
</gene>
<dbReference type="GO" id="GO:0002682">
    <property type="term" value="P:regulation of immune system process"/>
    <property type="evidence" value="ECO:0007669"/>
    <property type="project" value="UniProtKB-ARBA"/>
</dbReference>
<evidence type="ECO:0000313" key="10">
    <source>
        <dbReference type="Proteomes" id="UP000054408"/>
    </source>
</evidence>
<dbReference type="PROSITE" id="PS51421">
    <property type="entry name" value="RAS"/>
    <property type="match status" value="1"/>
</dbReference>
<dbReference type="Gene3D" id="3.40.50.300">
    <property type="entry name" value="P-loop containing nucleotide triphosphate hydrolases"/>
    <property type="match status" value="1"/>
</dbReference>
<organism evidence="9 10">
    <name type="scientific">Thecamonas trahens ATCC 50062</name>
    <dbReference type="NCBI Taxonomy" id="461836"/>
    <lineage>
        <taxon>Eukaryota</taxon>
        <taxon>Apusozoa</taxon>
        <taxon>Apusomonadida</taxon>
        <taxon>Apusomonadidae</taxon>
        <taxon>Thecamonas</taxon>
    </lineage>
</organism>
<comment type="similarity">
    <text evidence="1">Belongs to the small GTPase superfamily. Rab family.</text>
</comment>
<keyword evidence="4" id="KW-0653">Protein transport</keyword>
<dbReference type="GO" id="GO:0005770">
    <property type="term" value="C:late endosome"/>
    <property type="evidence" value="ECO:0007669"/>
    <property type="project" value="TreeGrafter"/>
</dbReference>
<dbReference type="GO" id="GO:0005829">
    <property type="term" value="C:cytosol"/>
    <property type="evidence" value="ECO:0007669"/>
    <property type="project" value="GOC"/>
</dbReference>
<dbReference type="eggNOG" id="KOG0394">
    <property type="taxonomic scope" value="Eukaryota"/>
</dbReference>
<dbReference type="EMBL" id="GL349442">
    <property type="protein sequence ID" value="KNC46345.1"/>
    <property type="molecule type" value="Genomic_DNA"/>
</dbReference>
<evidence type="ECO:0000256" key="3">
    <source>
        <dbReference type="ARBA" id="ARBA00022741"/>
    </source>
</evidence>
<dbReference type="PROSITE" id="PS51419">
    <property type="entry name" value="RAB"/>
    <property type="match status" value="1"/>
</dbReference>
<dbReference type="AlphaFoldDB" id="A0A0L0D2G5"/>
<dbReference type="STRING" id="461836.A0A0L0D2G5"/>
<proteinExistence type="inferred from homology"/>
<dbReference type="GO" id="GO:0042147">
    <property type="term" value="P:retrograde transport, endosome to Golgi"/>
    <property type="evidence" value="ECO:0007669"/>
    <property type="project" value="TreeGrafter"/>
</dbReference>
<evidence type="ECO:0000256" key="4">
    <source>
        <dbReference type="ARBA" id="ARBA00022927"/>
    </source>
</evidence>
<dbReference type="GO" id="GO:0015031">
    <property type="term" value="P:protein transport"/>
    <property type="evidence" value="ECO:0007669"/>
    <property type="project" value="UniProtKB-KW"/>
</dbReference>
<keyword evidence="10" id="KW-1185">Reference proteome</keyword>
<name>A0A0L0D2G5_THETB</name>
<dbReference type="NCBIfam" id="TIGR00231">
    <property type="entry name" value="small_GTP"/>
    <property type="match status" value="1"/>
</dbReference>
<dbReference type="RefSeq" id="XP_013760638.1">
    <property type="nucleotide sequence ID" value="XM_013905184.1"/>
</dbReference>
<dbReference type="PANTHER" id="PTHR47981:SF1">
    <property type="entry name" value="RE17845P"/>
    <property type="match status" value="1"/>
</dbReference>
<protein>
    <recommendedName>
        <fullName evidence="8">Ras-related protein Rab-7b</fullName>
    </recommendedName>
</protein>
<dbReference type="SMART" id="SM00174">
    <property type="entry name" value="RHO"/>
    <property type="match status" value="1"/>
</dbReference>
<evidence type="ECO:0000256" key="8">
    <source>
        <dbReference type="ARBA" id="ARBA00067801"/>
    </source>
</evidence>
<dbReference type="PANTHER" id="PTHR47981">
    <property type="entry name" value="RAB FAMILY"/>
    <property type="match status" value="1"/>
</dbReference>
<dbReference type="InterPro" id="IPR005225">
    <property type="entry name" value="Small_GTP-bd"/>
</dbReference>
<evidence type="ECO:0000256" key="1">
    <source>
        <dbReference type="ARBA" id="ARBA00006270"/>
    </source>
</evidence>
<dbReference type="OMA" id="KEAQFED"/>
<dbReference type="SMART" id="SM00173">
    <property type="entry name" value="RAS"/>
    <property type="match status" value="1"/>
</dbReference>
<dbReference type="Proteomes" id="UP000054408">
    <property type="component" value="Unassembled WGS sequence"/>
</dbReference>
<dbReference type="GO" id="GO:0045335">
    <property type="term" value="C:phagocytic vesicle"/>
    <property type="evidence" value="ECO:0007669"/>
    <property type="project" value="TreeGrafter"/>
</dbReference>
<dbReference type="GeneID" id="25562449"/>
<dbReference type="GO" id="GO:0005764">
    <property type="term" value="C:lysosome"/>
    <property type="evidence" value="ECO:0007669"/>
    <property type="project" value="UniProtKB-ARBA"/>
</dbReference>